<dbReference type="EMBL" id="FOGO01000013">
    <property type="protein sequence ID" value="SES24941.1"/>
    <property type="molecule type" value="Genomic_DNA"/>
</dbReference>
<evidence type="ECO:0000313" key="5">
    <source>
        <dbReference type="Proteomes" id="UP000182841"/>
    </source>
</evidence>
<dbReference type="InterPro" id="IPR057666">
    <property type="entry name" value="DrpA_SLOG"/>
</dbReference>
<evidence type="ECO:0000256" key="1">
    <source>
        <dbReference type="ARBA" id="ARBA00006525"/>
    </source>
</evidence>
<evidence type="ECO:0000259" key="3">
    <source>
        <dbReference type="Pfam" id="PF02481"/>
    </source>
</evidence>
<dbReference type="PANTHER" id="PTHR43022">
    <property type="entry name" value="PROTEIN SMF"/>
    <property type="match status" value="1"/>
</dbReference>
<accession>A0A1H9VTT3</accession>
<dbReference type="NCBIfam" id="TIGR00732">
    <property type="entry name" value="dprA"/>
    <property type="match status" value="1"/>
</dbReference>
<feature type="region of interest" description="Disordered" evidence="2">
    <location>
        <begin position="1"/>
        <end position="154"/>
    </location>
</feature>
<dbReference type="GO" id="GO:0009294">
    <property type="term" value="P:DNA-mediated transformation"/>
    <property type="evidence" value="ECO:0007669"/>
    <property type="project" value="InterPro"/>
</dbReference>
<reference evidence="5" key="1">
    <citation type="submission" date="2016-10" db="EMBL/GenBank/DDBJ databases">
        <authorList>
            <person name="Varghese N."/>
            <person name="Submissions S."/>
        </authorList>
    </citation>
    <scope>NUCLEOTIDE SEQUENCE [LARGE SCALE GENOMIC DNA]</scope>
    <source>
        <strain evidence="5">CGMCC 4.6825</strain>
    </source>
</reference>
<feature type="compositionally biased region" description="Basic and acidic residues" evidence="2">
    <location>
        <begin position="24"/>
        <end position="37"/>
    </location>
</feature>
<evidence type="ECO:0000256" key="2">
    <source>
        <dbReference type="SAM" id="MobiDB-lite"/>
    </source>
</evidence>
<feature type="domain" description="Smf/DprA SLOG" evidence="3">
    <location>
        <begin position="231"/>
        <end position="442"/>
    </location>
</feature>
<organism evidence="4 5">
    <name type="scientific">Streptomyces qinglanensis</name>
    <dbReference type="NCBI Taxonomy" id="943816"/>
    <lineage>
        <taxon>Bacteria</taxon>
        <taxon>Bacillati</taxon>
        <taxon>Actinomycetota</taxon>
        <taxon>Actinomycetes</taxon>
        <taxon>Kitasatosporales</taxon>
        <taxon>Streptomycetaceae</taxon>
        <taxon>Streptomyces</taxon>
    </lineage>
</organism>
<dbReference type="AlphaFoldDB" id="A0A1H9VTT3"/>
<protein>
    <submittedName>
        <fullName evidence="4">DNA processing protein</fullName>
    </submittedName>
</protein>
<dbReference type="PANTHER" id="PTHR43022:SF1">
    <property type="entry name" value="PROTEIN SMF"/>
    <property type="match status" value="1"/>
</dbReference>
<dbReference type="InterPro" id="IPR003488">
    <property type="entry name" value="DprA"/>
</dbReference>
<dbReference type="Gene3D" id="3.40.50.450">
    <property type="match status" value="1"/>
</dbReference>
<keyword evidence="5" id="KW-1185">Reference proteome</keyword>
<dbReference type="STRING" id="943816.AN217_22535"/>
<dbReference type="Pfam" id="PF02481">
    <property type="entry name" value="DNA_processg_A"/>
    <property type="match status" value="1"/>
</dbReference>
<evidence type="ECO:0000313" key="4">
    <source>
        <dbReference type="EMBL" id="SES24941.1"/>
    </source>
</evidence>
<comment type="similarity">
    <text evidence="1">Belongs to the DprA/Smf family.</text>
</comment>
<dbReference type="Proteomes" id="UP000182841">
    <property type="component" value="Unassembled WGS sequence"/>
</dbReference>
<feature type="compositionally biased region" description="Gly residues" evidence="2">
    <location>
        <begin position="70"/>
        <end position="90"/>
    </location>
</feature>
<sequence>MSAEHLRPGAGCAGPGSTPPPVVPEHRQPTGEPDRRAAPHGAAARGPEPPRPSGGAGASGRVGPVDGAGRADGAGPSDGVGMSGAPGQSGGARAPEGPGSSDGVRRADEAAPFDGLSRAVGPRPSDAEARPAVAAPRSATGQADPVRPGQVPEEPERLARAALTRIAEPGDELVGKWLAVHGACAVVAALSGSGPPLSGAGERRWAGLRLRAARARPHADLAAIAASGGRFVCPEDPEWPRQLDDLGHARPFGLWLRGEPSLRLWALRSVAVVGARACTEYGAHCAAALGAGLAEHGWTVVSGAAYGVDAAAHRGALAVRGPTAGVLACGADVAYPPGNQELIRAVGERGLLIAELPPGDHPTRSRFVLRNRVIAALTRGTVVVEAALRSGALVTARRALGLGRQLMGMPGPVTSGLSQGVHELLRGEATVVTDADEVIEQVGMVGELAPERRAPSVPRDALSPGAARVLEALPGRGAAELARIACSAAVPPDEVRARLHELRALGFVERDGECWQLTASGKGHPIG</sequence>
<gene>
    <name evidence="4" type="ORF">SAMN05421870_113113</name>
</gene>
<dbReference type="SUPFAM" id="SSF102405">
    <property type="entry name" value="MCP/YpsA-like"/>
    <property type="match status" value="1"/>
</dbReference>
<name>A0A1H9VTT3_9ACTN</name>
<proteinExistence type="inferred from homology"/>